<dbReference type="EMBL" id="CP108110">
    <property type="protein sequence ID" value="WUQ82534.1"/>
    <property type="molecule type" value="Genomic_DNA"/>
</dbReference>
<dbReference type="InterPro" id="IPR049445">
    <property type="entry name" value="TetR_SbtR-like_C"/>
</dbReference>
<keyword evidence="1" id="KW-0805">Transcription regulation</keyword>
<evidence type="ECO:0000313" key="7">
    <source>
        <dbReference type="Proteomes" id="UP001432222"/>
    </source>
</evidence>
<sequence>MRLDARRNRDLLLATARDLFARHGLDVPLDQIAKEAGVGNATLYRHFPTRQALVGEVFANAANLLAEAADEALATEDAWSAIERYFEWILELVAADRGINDLVTRAIPTVPGLLGISRRNAATVGSLVVRAQEQGTMRADVVTMDLLFSFGALCRALPAATELRPDLWRRHLALLLDGFRTRATHPLPVPPVGEERLDRMFAELWAADAPADAPPSA</sequence>
<dbReference type="Pfam" id="PF00440">
    <property type="entry name" value="TetR_N"/>
    <property type="match status" value="1"/>
</dbReference>
<accession>A0ABZ1TWP0</accession>
<dbReference type="SUPFAM" id="SSF48498">
    <property type="entry name" value="Tetracyclin repressor-like, C-terminal domain"/>
    <property type="match status" value="1"/>
</dbReference>
<dbReference type="InterPro" id="IPR050109">
    <property type="entry name" value="HTH-type_TetR-like_transc_reg"/>
</dbReference>
<dbReference type="RefSeq" id="WP_328953588.1">
    <property type="nucleotide sequence ID" value="NZ_CP108110.1"/>
</dbReference>
<dbReference type="PRINTS" id="PR00455">
    <property type="entry name" value="HTHTETR"/>
</dbReference>
<dbReference type="InterPro" id="IPR009057">
    <property type="entry name" value="Homeodomain-like_sf"/>
</dbReference>
<dbReference type="PANTHER" id="PTHR30055:SF234">
    <property type="entry name" value="HTH-TYPE TRANSCRIPTIONAL REGULATOR BETI"/>
    <property type="match status" value="1"/>
</dbReference>
<name>A0ABZ1TWP0_9ACTN</name>
<dbReference type="InterPro" id="IPR036271">
    <property type="entry name" value="Tet_transcr_reg_TetR-rel_C_sf"/>
</dbReference>
<keyword evidence="7" id="KW-1185">Reference proteome</keyword>
<dbReference type="Gene3D" id="1.10.357.10">
    <property type="entry name" value="Tetracycline Repressor, domain 2"/>
    <property type="match status" value="1"/>
</dbReference>
<keyword evidence="2 4" id="KW-0238">DNA-binding</keyword>
<gene>
    <name evidence="6" type="ORF">OHA16_05800</name>
</gene>
<evidence type="ECO:0000256" key="2">
    <source>
        <dbReference type="ARBA" id="ARBA00023125"/>
    </source>
</evidence>
<evidence type="ECO:0000256" key="4">
    <source>
        <dbReference type="PROSITE-ProRule" id="PRU00335"/>
    </source>
</evidence>
<dbReference type="SUPFAM" id="SSF46689">
    <property type="entry name" value="Homeodomain-like"/>
    <property type="match status" value="1"/>
</dbReference>
<reference evidence="6" key="1">
    <citation type="submission" date="2022-10" db="EMBL/GenBank/DDBJ databases">
        <title>The complete genomes of actinobacterial strains from the NBC collection.</title>
        <authorList>
            <person name="Joergensen T.S."/>
            <person name="Alvarez Arevalo M."/>
            <person name="Sterndorff E.B."/>
            <person name="Faurdal D."/>
            <person name="Vuksanovic O."/>
            <person name="Mourched A.-S."/>
            <person name="Charusanti P."/>
            <person name="Shaw S."/>
            <person name="Blin K."/>
            <person name="Weber T."/>
        </authorList>
    </citation>
    <scope>NUCLEOTIDE SEQUENCE</scope>
    <source>
        <strain evidence="6">NBC_00222</strain>
    </source>
</reference>
<evidence type="ECO:0000259" key="5">
    <source>
        <dbReference type="PROSITE" id="PS50977"/>
    </source>
</evidence>
<proteinExistence type="predicted"/>
<dbReference type="PANTHER" id="PTHR30055">
    <property type="entry name" value="HTH-TYPE TRANSCRIPTIONAL REGULATOR RUTR"/>
    <property type="match status" value="1"/>
</dbReference>
<dbReference type="Proteomes" id="UP001432222">
    <property type="component" value="Chromosome"/>
</dbReference>
<dbReference type="Pfam" id="PF21597">
    <property type="entry name" value="TetR_C_43"/>
    <property type="match status" value="1"/>
</dbReference>
<organism evidence="6 7">
    <name type="scientific">Kitasatospora purpeofusca</name>
    <dbReference type="NCBI Taxonomy" id="67352"/>
    <lineage>
        <taxon>Bacteria</taxon>
        <taxon>Bacillati</taxon>
        <taxon>Actinomycetota</taxon>
        <taxon>Actinomycetes</taxon>
        <taxon>Kitasatosporales</taxon>
        <taxon>Streptomycetaceae</taxon>
        <taxon>Kitasatospora</taxon>
    </lineage>
</organism>
<feature type="DNA-binding region" description="H-T-H motif" evidence="4">
    <location>
        <begin position="28"/>
        <end position="47"/>
    </location>
</feature>
<dbReference type="InterPro" id="IPR001647">
    <property type="entry name" value="HTH_TetR"/>
</dbReference>
<feature type="domain" description="HTH tetR-type" evidence="5">
    <location>
        <begin position="6"/>
        <end position="65"/>
    </location>
</feature>
<dbReference type="PROSITE" id="PS50977">
    <property type="entry name" value="HTH_TETR_2"/>
    <property type="match status" value="1"/>
</dbReference>
<protein>
    <submittedName>
        <fullName evidence="6">TetR/AcrR family transcriptional regulator</fullName>
    </submittedName>
</protein>
<evidence type="ECO:0000313" key="6">
    <source>
        <dbReference type="EMBL" id="WUQ82534.1"/>
    </source>
</evidence>
<keyword evidence="3" id="KW-0804">Transcription</keyword>
<evidence type="ECO:0000256" key="1">
    <source>
        <dbReference type="ARBA" id="ARBA00023015"/>
    </source>
</evidence>
<evidence type="ECO:0000256" key="3">
    <source>
        <dbReference type="ARBA" id="ARBA00023163"/>
    </source>
</evidence>